<gene>
    <name evidence="3" type="ordered locus">Dvul_0051</name>
</gene>
<proteinExistence type="predicted"/>
<dbReference type="Proteomes" id="UP000009173">
    <property type="component" value="Chromosome"/>
</dbReference>
<organism evidence="3 4">
    <name type="scientific">Nitratidesulfovibrio vulgaris (strain DP4)</name>
    <name type="common">Desulfovibrio vulgaris</name>
    <dbReference type="NCBI Taxonomy" id="391774"/>
    <lineage>
        <taxon>Bacteria</taxon>
        <taxon>Pseudomonadati</taxon>
        <taxon>Thermodesulfobacteriota</taxon>
        <taxon>Desulfovibrionia</taxon>
        <taxon>Desulfovibrionales</taxon>
        <taxon>Desulfovibrionaceae</taxon>
        <taxon>Nitratidesulfovibrio</taxon>
    </lineage>
</organism>
<sequence length="139" mass="14910">MNARTPQFLCRNEGERGMVTVEAALLIVLFLVPMLLLVMDAGRFITARHSLTQAVRQGAIVLIHAQASSQADTQASAAVKDALEVSGYRPGEVTVVINRPDQTRATITVTLDTTRFAVFGVAFTVLPVIIRESATVSTG</sequence>
<keyword evidence="1" id="KW-1133">Transmembrane helix</keyword>
<dbReference type="AlphaFoldDB" id="A0A0H3A4W2"/>
<keyword evidence="1" id="KW-0812">Transmembrane</keyword>
<dbReference type="InterPro" id="IPR012495">
    <property type="entry name" value="TadE-like_dom"/>
</dbReference>
<dbReference type="EMBL" id="CP000527">
    <property type="protein sequence ID" value="ABM27075.1"/>
    <property type="molecule type" value="Genomic_DNA"/>
</dbReference>
<name>A0A0H3A4W2_NITV4</name>
<evidence type="ECO:0000259" key="2">
    <source>
        <dbReference type="Pfam" id="PF07811"/>
    </source>
</evidence>
<evidence type="ECO:0000256" key="1">
    <source>
        <dbReference type="SAM" id="Phobius"/>
    </source>
</evidence>
<dbReference type="KEGG" id="dvl:Dvul_0051"/>
<dbReference type="RefSeq" id="WP_010940600.1">
    <property type="nucleotide sequence ID" value="NC_008751.1"/>
</dbReference>
<dbReference type="HOGENOM" id="CLU_1841934_0_0_7"/>
<feature type="transmembrane region" description="Helical" evidence="1">
    <location>
        <begin position="20"/>
        <end position="39"/>
    </location>
</feature>
<evidence type="ECO:0000313" key="4">
    <source>
        <dbReference type="Proteomes" id="UP000009173"/>
    </source>
</evidence>
<dbReference type="Pfam" id="PF07811">
    <property type="entry name" value="TadE"/>
    <property type="match status" value="1"/>
</dbReference>
<protein>
    <submittedName>
        <fullName evidence="3">TadE family protein</fullName>
    </submittedName>
</protein>
<feature type="domain" description="TadE-like" evidence="2">
    <location>
        <begin position="17"/>
        <end position="59"/>
    </location>
</feature>
<reference evidence="4" key="1">
    <citation type="journal article" date="2009" name="Environ. Microbiol.">
        <title>Contribution of mobile genetic elements to Desulfovibrio vulgaris genome plasticity.</title>
        <authorList>
            <person name="Walker C.B."/>
            <person name="Stolyar S."/>
            <person name="Chivian D."/>
            <person name="Pinel N."/>
            <person name="Gabster J.A."/>
            <person name="Dehal P.S."/>
            <person name="He Z."/>
            <person name="Yang Z.K."/>
            <person name="Yen H.C."/>
            <person name="Zhou J."/>
            <person name="Wall J.D."/>
            <person name="Hazen T.C."/>
            <person name="Arkin A.P."/>
            <person name="Stahl D.A."/>
        </authorList>
    </citation>
    <scope>NUCLEOTIDE SEQUENCE [LARGE SCALE GENOMIC DNA]</scope>
    <source>
        <strain evidence="4">DP4</strain>
    </source>
</reference>
<keyword evidence="1" id="KW-0472">Membrane</keyword>
<accession>A0A0H3A4W2</accession>
<evidence type="ECO:0000313" key="3">
    <source>
        <dbReference type="EMBL" id="ABM27075.1"/>
    </source>
</evidence>